<dbReference type="GO" id="GO:0005634">
    <property type="term" value="C:nucleus"/>
    <property type="evidence" value="ECO:0007669"/>
    <property type="project" value="TreeGrafter"/>
</dbReference>
<keyword evidence="5" id="KW-1185">Reference proteome</keyword>
<dbReference type="STRING" id="56484.A0A1Y2FT26"/>
<comment type="caution">
    <text evidence="4">The sequence shown here is derived from an EMBL/GenBank/DDBJ whole genome shotgun (WGS) entry which is preliminary data.</text>
</comment>
<feature type="coiled-coil region" evidence="1">
    <location>
        <begin position="540"/>
        <end position="567"/>
    </location>
</feature>
<sequence>MDRDKQKRALATGELKSKRNKHRSTPDKQRSDRLKQAKLTTLESPIKSVAQSVNDRRKPSGDKGAKRPEASLFSDDEDTSIDELVQVSGPAPKKTAQELGLIFSSEEEEEIRTKSKSNARKRKRDEDKHVSVKHTSEPRHANRSKTYQKQSKINFRPGTSRVSTPDSEEEAFRTIKLGESDRSRAQHSTIIDLDEAPDEPRQRNKPLTTLVDDEDSEDELITPARRRRRYLPPPDEEEDHKPFEGEDMDAYEDEEAPGYDIDQRQLAIKPANSGRNAGKKQYRSALEKLKRRKAGLPSSSEASDADDTNVLDDDVDERQSLGSFEVSGDEEIEVYNPRTGLEELDGEVPAEYMQPRTPLELFKICCQWEVIDLILPQGGLEPDRYFKTAINWLRDRTAAKADIALSSIWKRTFMRALQNGPDLAAVETGNLGYYCDACGRSNRIATYVVRFEGSRYDHVTLEDLDADADSSEDDLYVDAARLDDPIEERKRQERALRQEFNLGVNCFERTEVVHELFHLRKHLRMDIADKLSEWGHFSAVNKYARSIMTHEQRIEQANEITEALDNKKVMARWWSKYKDIIERGEQFIVDPNVGKRRGKYVVG</sequence>
<accession>A0A1Y2FT26</accession>
<gene>
    <name evidence="4" type="ORF">BCR37DRAFT_396981</name>
</gene>
<feature type="domain" description="DUF4211" evidence="3">
    <location>
        <begin position="343"/>
        <end position="461"/>
    </location>
</feature>
<feature type="compositionally biased region" description="Basic and acidic residues" evidence="2">
    <location>
        <begin position="24"/>
        <end position="35"/>
    </location>
</feature>
<feature type="compositionally biased region" description="Acidic residues" evidence="2">
    <location>
        <begin position="303"/>
        <end position="312"/>
    </location>
</feature>
<dbReference type="Proteomes" id="UP000193685">
    <property type="component" value="Unassembled WGS sequence"/>
</dbReference>
<dbReference type="PANTHER" id="PTHR14689">
    <property type="entry name" value="PHORBOL-ESTER_DAG-TYPE DOMAIN-CONTAINING PROTEIN"/>
    <property type="match status" value="1"/>
</dbReference>
<dbReference type="AlphaFoldDB" id="A0A1Y2FT26"/>
<dbReference type="GeneID" id="63788318"/>
<feature type="region of interest" description="Disordered" evidence="2">
    <location>
        <begin position="289"/>
        <end position="312"/>
    </location>
</feature>
<feature type="compositionally biased region" description="Acidic residues" evidence="2">
    <location>
        <begin position="211"/>
        <end position="220"/>
    </location>
</feature>
<name>A0A1Y2FT26_PROLT</name>
<feature type="compositionally biased region" description="Polar residues" evidence="2">
    <location>
        <begin position="144"/>
        <end position="153"/>
    </location>
</feature>
<dbReference type="OrthoDB" id="21499at2759"/>
<dbReference type="RefSeq" id="XP_040727518.1">
    <property type="nucleotide sequence ID" value="XM_040871719.1"/>
</dbReference>
<protein>
    <recommendedName>
        <fullName evidence="3">DUF4211 domain-containing protein</fullName>
    </recommendedName>
</protein>
<evidence type="ECO:0000313" key="4">
    <source>
        <dbReference type="EMBL" id="ORY86336.1"/>
    </source>
</evidence>
<keyword evidence="1" id="KW-0175">Coiled coil</keyword>
<feature type="compositionally biased region" description="Basic and acidic residues" evidence="2">
    <location>
        <begin position="54"/>
        <end position="69"/>
    </location>
</feature>
<dbReference type="InterPro" id="IPR025451">
    <property type="entry name" value="DUF4211"/>
</dbReference>
<evidence type="ECO:0000256" key="1">
    <source>
        <dbReference type="SAM" id="Coils"/>
    </source>
</evidence>
<feature type="compositionally biased region" description="Acidic residues" evidence="2">
    <location>
        <begin position="245"/>
        <end position="257"/>
    </location>
</feature>
<dbReference type="OMA" id="WRDFHIN"/>
<feature type="compositionally biased region" description="Polar residues" evidence="2">
    <location>
        <begin position="38"/>
        <end position="53"/>
    </location>
</feature>
<evidence type="ECO:0000259" key="3">
    <source>
        <dbReference type="Pfam" id="PF13926"/>
    </source>
</evidence>
<reference evidence="4 5" key="1">
    <citation type="submission" date="2016-07" db="EMBL/GenBank/DDBJ databases">
        <title>Pervasive Adenine N6-methylation of Active Genes in Fungi.</title>
        <authorList>
            <consortium name="DOE Joint Genome Institute"/>
            <person name="Mondo S.J."/>
            <person name="Dannebaum R.O."/>
            <person name="Kuo R.C."/>
            <person name="Labutti K."/>
            <person name="Haridas S."/>
            <person name="Kuo A."/>
            <person name="Salamov A."/>
            <person name="Ahrendt S.R."/>
            <person name="Lipzen A."/>
            <person name="Sullivan W."/>
            <person name="Andreopoulos W.B."/>
            <person name="Clum A."/>
            <person name="Lindquist E."/>
            <person name="Daum C."/>
            <person name="Ramamoorthy G.K."/>
            <person name="Gryganskyi A."/>
            <person name="Culley D."/>
            <person name="Magnuson J.K."/>
            <person name="James T.Y."/>
            <person name="O'Malley M.A."/>
            <person name="Stajich J.E."/>
            <person name="Spatafora J.W."/>
            <person name="Visel A."/>
            <person name="Grigoriev I.V."/>
        </authorList>
    </citation>
    <scope>NUCLEOTIDE SEQUENCE [LARGE SCALE GENOMIC DNA]</scope>
    <source>
        <strain evidence="4 5">12-1054</strain>
    </source>
</reference>
<feature type="compositionally biased region" description="Basic and acidic residues" evidence="2">
    <location>
        <begin position="124"/>
        <end position="140"/>
    </location>
</feature>
<organism evidence="4 5">
    <name type="scientific">Protomyces lactucae-debilis</name>
    <dbReference type="NCBI Taxonomy" id="2754530"/>
    <lineage>
        <taxon>Eukaryota</taxon>
        <taxon>Fungi</taxon>
        <taxon>Dikarya</taxon>
        <taxon>Ascomycota</taxon>
        <taxon>Taphrinomycotina</taxon>
        <taxon>Taphrinomycetes</taxon>
        <taxon>Taphrinales</taxon>
        <taxon>Protomycetaceae</taxon>
        <taxon>Protomyces</taxon>
    </lineage>
</organism>
<feature type="region of interest" description="Disordered" evidence="2">
    <location>
        <begin position="1"/>
        <end position="262"/>
    </location>
</feature>
<feature type="compositionally biased region" description="Basic and acidic residues" evidence="2">
    <location>
        <begin position="170"/>
        <end position="184"/>
    </location>
</feature>
<dbReference type="Pfam" id="PF13926">
    <property type="entry name" value="DUF4211"/>
    <property type="match status" value="1"/>
</dbReference>
<proteinExistence type="predicted"/>
<feature type="compositionally biased region" description="Basic residues" evidence="2">
    <location>
        <begin position="114"/>
        <end position="123"/>
    </location>
</feature>
<dbReference type="PANTHER" id="PTHR14689:SF0">
    <property type="entry name" value="COILED-COIL DOMAIN-CONTAINING PROTEIN 82"/>
    <property type="match status" value="1"/>
</dbReference>
<evidence type="ECO:0000256" key="2">
    <source>
        <dbReference type="SAM" id="MobiDB-lite"/>
    </source>
</evidence>
<dbReference type="EMBL" id="MCFI01000003">
    <property type="protein sequence ID" value="ORY86336.1"/>
    <property type="molecule type" value="Genomic_DNA"/>
</dbReference>
<evidence type="ECO:0000313" key="5">
    <source>
        <dbReference type="Proteomes" id="UP000193685"/>
    </source>
</evidence>